<accession>A0A974XLD7</accession>
<dbReference type="SMART" id="SM00052">
    <property type="entry name" value="EAL"/>
    <property type="match status" value="1"/>
</dbReference>
<keyword evidence="2" id="KW-1133">Transmembrane helix</keyword>
<evidence type="ECO:0000313" key="6">
    <source>
        <dbReference type="Proteomes" id="UP000663281"/>
    </source>
</evidence>
<dbReference type="AlphaFoldDB" id="A0A974XLD7"/>
<keyword evidence="2" id="KW-0472">Membrane</keyword>
<feature type="domain" description="GGDEF" evidence="4">
    <location>
        <begin position="401"/>
        <end position="534"/>
    </location>
</feature>
<evidence type="ECO:0000259" key="4">
    <source>
        <dbReference type="PROSITE" id="PS50887"/>
    </source>
</evidence>
<evidence type="ECO:0000256" key="1">
    <source>
        <dbReference type="ARBA" id="ARBA00001946"/>
    </source>
</evidence>
<evidence type="ECO:0000259" key="3">
    <source>
        <dbReference type="PROSITE" id="PS50883"/>
    </source>
</evidence>
<reference evidence="5 6" key="1">
    <citation type="submission" date="2021-03" db="EMBL/GenBank/DDBJ databases">
        <title>Novel species identification of genus Shewanella.</title>
        <authorList>
            <person name="Liu G."/>
            <person name="Zhang Q."/>
        </authorList>
    </citation>
    <scope>NUCLEOTIDE SEQUENCE [LARGE SCALE GENOMIC DNA]</scope>
    <source>
        <strain evidence="5 6">FJAT-53726</strain>
    </source>
</reference>
<proteinExistence type="predicted"/>
<dbReference type="InterPro" id="IPR043128">
    <property type="entry name" value="Rev_trsase/Diguanyl_cyclase"/>
</dbReference>
<dbReference type="PANTHER" id="PTHR44757:SF2">
    <property type="entry name" value="BIOFILM ARCHITECTURE MAINTENANCE PROTEIN MBAA"/>
    <property type="match status" value="1"/>
</dbReference>
<dbReference type="SUPFAM" id="SSF55073">
    <property type="entry name" value="Nucleotide cyclase"/>
    <property type="match status" value="1"/>
</dbReference>
<dbReference type="GO" id="GO:0003824">
    <property type="term" value="F:catalytic activity"/>
    <property type="evidence" value="ECO:0007669"/>
    <property type="project" value="UniProtKB-ARBA"/>
</dbReference>
<dbReference type="Pfam" id="PF00563">
    <property type="entry name" value="EAL"/>
    <property type="match status" value="1"/>
</dbReference>
<dbReference type="PROSITE" id="PS50883">
    <property type="entry name" value="EAL"/>
    <property type="match status" value="1"/>
</dbReference>
<dbReference type="Proteomes" id="UP000663281">
    <property type="component" value="Chromosome"/>
</dbReference>
<dbReference type="Pfam" id="PF00990">
    <property type="entry name" value="GGDEF"/>
    <property type="match status" value="1"/>
</dbReference>
<dbReference type="CDD" id="cd01949">
    <property type="entry name" value="GGDEF"/>
    <property type="match status" value="1"/>
</dbReference>
<feature type="transmembrane region" description="Helical" evidence="2">
    <location>
        <begin position="12"/>
        <end position="33"/>
    </location>
</feature>
<dbReference type="PROSITE" id="PS50887">
    <property type="entry name" value="GGDEF"/>
    <property type="match status" value="1"/>
</dbReference>
<keyword evidence="6" id="KW-1185">Reference proteome</keyword>
<dbReference type="PANTHER" id="PTHR44757">
    <property type="entry name" value="DIGUANYLATE CYCLASE DGCP"/>
    <property type="match status" value="1"/>
</dbReference>
<dbReference type="Gene3D" id="3.30.70.270">
    <property type="match status" value="1"/>
</dbReference>
<organism evidence="5 6">
    <name type="scientific">Shewanella cyperi</name>
    <dbReference type="NCBI Taxonomy" id="2814292"/>
    <lineage>
        <taxon>Bacteria</taxon>
        <taxon>Pseudomonadati</taxon>
        <taxon>Pseudomonadota</taxon>
        <taxon>Gammaproteobacteria</taxon>
        <taxon>Alteromonadales</taxon>
        <taxon>Shewanellaceae</taxon>
        <taxon>Shewanella</taxon>
    </lineage>
</organism>
<dbReference type="InterPro" id="IPR052155">
    <property type="entry name" value="Biofilm_reg_signaling"/>
</dbReference>
<dbReference type="InterPro" id="IPR001633">
    <property type="entry name" value="EAL_dom"/>
</dbReference>
<dbReference type="CDD" id="cd01948">
    <property type="entry name" value="EAL"/>
    <property type="match status" value="1"/>
</dbReference>
<dbReference type="SUPFAM" id="SSF141868">
    <property type="entry name" value="EAL domain-like"/>
    <property type="match status" value="1"/>
</dbReference>
<gene>
    <name evidence="5" type="ORF">JYB88_02390</name>
</gene>
<evidence type="ECO:0000313" key="5">
    <source>
        <dbReference type="EMBL" id="QSX30531.1"/>
    </source>
</evidence>
<sequence>MAEVRPFLSLKWKLLLSVLSLMTVLTLSLGWFASRELSQQQGFLLESQQNGLQQNLNNVIHQAVDHAVDSVQQLVILYEQNEAIADMENHWADVQLRWGISALGILGRAGEPSYFLGAAPGASEKAWFERWSRASVPVWRIHCNSRCLLQVQVPMLLNKQQVYFFIESELTSILANFRSQESFELAVLGSHSEHPIANAYWGRQLHSISNRTRSEPLLRQAAANWRWDEIVAGNSLYQIGDAPYAIWRFPLDQSVDGPALLVISNLVEWHQLLKQFQQSMLGLLLISLLLTALLLSMFAWSPIARLEGHVKALPLLAERRFDEVRHRLKPMQNWWQDEVDLLNGATLGLTDRLQSLEQDVSDYTRELQRLAMLDGLTGLPNKAMLLHELNKAIACMGRQQDRVALLFLDLDEFKRVNDALGHDQGDELLKIIAERLTNSVRAMDTVFRQGGDEFLILLRGIGEEADVRRVIHKIFAGLQQPVVLGNHKLIITTSIGVAFCHSPSLRAEELIKHADLAMYQAKAAGRSNFRIFNEDMLLQANNRLMIEQDIGSAIAEHQLRLFLQPIVSIADGKLKGFEALLRWFHPKRGLIMPANFIPDIENSDAIIEVGNYVLAEAVQLLQRLKHKDWGELYIAVNLSARHYLAPGLAEYIRSLLLGNGISAKGLLLEVTEESVIEQVDKAMEVMAELKALGVRIAIDDFGTGYSSLSYLKQLPFDVLKIDRCFTSGIQENDADTHIVTTVIDLAHNLGRTVVAEGVESELQYEFLATAGCELAQGFLLAKPMDEHRIMSVLDSIHDSRRWPREDMPSLLAKLGT</sequence>
<dbReference type="SMART" id="SM00267">
    <property type="entry name" value="GGDEF"/>
    <property type="match status" value="1"/>
</dbReference>
<evidence type="ECO:0000256" key="2">
    <source>
        <dbReference type="SAM" id="Phobius"/>
    </source>
</evidence>
<dbReference type="Gene3D" id="3.20.20.450">
    <property type="entry name" value="EAL domain"/>
    <property type="match status" value="1"/>
</dbReference>
<feature type="domain" description="EAL" evidence="3">
    <location>
        <begin position="543"/>
        <end position="797"/>
    </location>
</feature>
<name>A0A974XLD7_9GAMM</name>
<dbReference type="EMBL" id="CP071504">
    <property type="protein sequence ID" value="QSX30531.1"/>
    <property type="molecule type" value="Genomic_DNA"/>
</dbReference>
<dbReference type="InterPro" id="IPR029787">
    <property type="entry name" value="Nucleotide_cyclase"/>
</dbReference>
<feature type="transmembrane region" description="Helical" evidence="2">
    <location>
        <begin position="280"/>
        <end position="300"/>
    </location>
</feature>
<comment type="cofactor">
    <cofactor evidence="1">
        <name>Mg(2+)</name>
        <dbReference type="ChEBI" id="CHEBI:18420"/>
    </cofactor>
</comment>
<dbReference type="RefSeq" id="WP_207325358.1">
    <property type="nucleotide sequence ID" value="NZ_CP071504.1"/>
</dbReference>
<dbReference type="FunFam" id="3.30.70.270:FF:000001">
    <property type="entry name" value="Diguanylate cyclase domain protein"/>
    <property type="match status" value="1"/>
</dbReference>
<dbReference type="NCBIfam" id="TIGR00254">
    <property type="entry name" value="GGDEF"/>
    <property type="match status" value="1"/>
</dbReference>
<keyword evidence="2" id="KW-0812">Transmembrane</keyword>
<dbReference type="InterPro" id="IPR000160">
    <property type="entry name" value="GGDEF_dom"/>
</dbReference>
<dbReference type="KEGG" id="scyp:JYB88_02390"/>
<dbReference type="InterPro" id="IPR035919">
    <property type="entry name" value="EAL_sf"/>
</dbReference>
<protein>
    <submittedName>
        <fullName evidence="5">Bifunctional diguanylate cyclase/phosphodiesterase</fullName>
    </submittedName>
</protein>